<keyword evidence="1" id="KW-1133">Transmembrane helix</keyword>
<name>A8MGE8_ALKOO</name>
<keyword evidence="1" id="KW-0472">Membrane</keyword>
<evidence type="ECO:0000313" key="3">
    <source>
        <dbReference type="Proteomes" id="UP000000269"/>
    </source>
</evidence>
<keyword evidence="3" id="KW-1185">Reference proteome</keyword>
<dbReference type="STRING" id="350688.Clos_1628"/>
<evidence type="ECO:0008006" key="4">
    <source>
        <dbReference type="Google" id="ProtNLM"/>
    </source>
</evidence>
<dbReference type="Pfam" id="PF07963">
    <property type="entry name" value="N_methyl"/>
    <property type="match status" value="1"/>
</dbReference>
<reference evidence="3" key="1">
    <citation type="submission" date="2007-10" db="EMBL/GenBank/DDBJ databases">
        <title>Complete genome of Alkaliphilus oremlandii OhILAs.</title>
        <authorList>
            <person name="Copeland A."/>
            <person name="Lucas S."/>
            <person name="Lapidus A."/>
            <person name="Barry K."/>
            <person name="Detter J.C."/>
            <person name="Glavina del Rio T."/>
            <person name="Hammon N."/>
            <person name="Israni S."/>
            <person name="Dalin E."/>
            <person name="Tice H."/>
            <person name="Pitluck S."/>
            <person name="Chain P."/>
            <person name="Malfatti S."/>
            <person name="Shin M."/>
            <person name="Vergez L."/>
            <person name="Schmutz J."/>
            <person name="Larimer F."/>
            <person name="Land M."/>
            <person name="Hauser L."/>
            <person name="Kyrpides N."/>
            <person name="Mikhailova N."/>
            <person name="Stolz J.F."/>
            <person name="Dawson A."/>
            <person name="Fisher E."/>
            <person name="Crable B."/>
            <person name="Perera E."/>
            <person name="Lisak J."/>
            <person name="Ranganathan M."/>
            <person name="Basu P."/>
            <person name="Richardson P."/>
        </authorList>
    </citation>
    <scope>NUCLEOTIDE SEQUENCE [LARGE SCALE GENOMIC DNA]</scope>
    <source>
        <strain evidence="3">OhILAs</strain>
    </source>
</reference>
<evidence type="ECO:0000256" key="1">
    <source>
        <dbReference type="SAM" id="Phobius"/>
    </source>
</evidence>
<dbReference type="RefSeq" id="WP_012159483.1">
    <property type="nucleotide sequence ID" value="NC_009922.1"/>
</dbReference>
<dbReference type="NCBIfam" id="TIGR02532">
    <property type="entry name" value="IV_pilin_GFxxxE"/>
    <property type="match status" value="1"/>
</dbReference>
<dbReference type="KEGG" id="aoe:Clos_1628"/>
<dbReference type="Proteomes" id="UP000000269">
    <property type="component" value="Chromosome"/>
</dbReference>
<evidence type="ECO:0000313" key="2">
    <source>
        <dbReference type="EMBL" id="ABW19171.1"/>
    </source>
</evidence>
<dbReference type="EMBL" id="CP000853">
    <property type="protein sequence ID" value="ABW19171.1"/>
    <property type="molecule type" value="Genomic_DNA"/>
</dbReference>
<keyword evidence="1" id="KW-0812">Transmembrane</keyword>
<dbReference type="AlphaFoldDB" id="A8MGE8"/>
<dbReference type="HOGENOM" id="CLU_1830909_0_0_9"/>
<sequence length="140" mass="16570">MKKKGFTLVEVLLTLFILLGSVFIFGQYSRLFYKMEGMDNIYQKLTDLSISKIEELKSGRIYINGEEHLILGDVDEIIIFEEEDCKIEVHMKDVPHLSDLKYVNIQVSSKKSQYRYHLIRFVHFKRNELPRSYDEISVET</sequence>
<protein>
    <recommendedName>
        <fullName evidence="4">Prepilin-type N-terminal cleavage/methylation domain-containing protein</fullName>
    </recommendedName>
</protein>
<accession>A8MGE8</accession>
<gene>
    <name evidence="2" type="ordered locus">Clos_1628</name>
</gene>
<feature type="transmembrane region" description="Helical" evidence="1">
    <location>
        <begin position="6"/>
        <end position="25"/>
    </location>
</feature>
<dbReference type="InterPro" id="IPR012902">
    <property type="entry name" value="N_methyl_site"/>
</dbReference>
<organism evidence="2 3">
    <name type="scientific">Alkaliphilus oremlandii (strain OhILAs)</name>
    <name type="common">Clostridium oremlandii (strain OhILAs)</name>
    <dbReference type="NCBI Taxonomy" id="350688"/>
    <lineage>
        <taxon>Bacteria</taxon>
        <taxon>Bacillati</taxon>
        <taxon>Bacillota</taxon>
        <taxon>Clostridia</taxon>
        <taxon>Peptostreptococcales</taxon>
        <taxon>Natronincolaceae</taxon>
        <taxon>Alkaliphilus</taxon>
    </lineage>
</organism>
<proteinExistence type="predicted"/>